<keyword evidence="1" id="KW-1133">Transmembrane helix</keyword>
<dbReference type="AlphaFoldDB" id="A0A1J1ITD5"/>
<evidence type="ECO:0000256" key="1">
    <source>
        <dbReference type="SAM" id="Phobius"/>
    </source>
</evidence>
<name>A0A1J1ITD5_9DIPT</name>
<dbReference type="EMBL" id="CVRI01000059">
    <property type="protein sequence ID" value="CRL03376.1"/>
    <property type="molecule type" value="Genomic_DNA"/>
</dbReference>
<protein>
    <submittedName>
        <fullName evidence="2">CLUMA_CG016926, isoform A</fullName>
    </submittedName>
</protein>
<accession>A0A1J1ITD5</accession>
<evidence type="ECO:0000313" key="3">
    <source>
        <dbReference type="Proteomes" id="UP000183832"/>
    </source>
</evidence>
<evidence type="ECO:0000313" key="2">
    <source>
        <dbReference type="EMBL" id="CRL03376.1"/>
    </source>
</evidence>
<feature type="transmembrane region" description="Helical" evidence="1">
    <location>
        <begin position="32"/>
        <end position="51"/>
    </location>
</feature>
<organism evidence="2 3">
    <name type="scientific">Clunio marinus</name>
    <dbReference type="NCBI Taxonomy" id="568069"/>
    <lineage>
        <taxon>Eukaryota</taxon>
        <taxon>Metazoa</taxon>
        <taxon>Ecdysozoa</taxon>
        <taxon>Arthropoda</taxon>
        <taxon>Hexapoda</taxon>
        <taxon>Insecta</taxon>
        <taxon>Pterygota</taxon>
        <taxon>Neoptera</taxon>
        <taxon>Endopterygota</taxon>
        <taxon>Diptera</taxon>
        <taxon>Nematocera</taxon>
        <taxon>Chironomoidea</taxon>
        <taxon>Chironomidae</taxon>
        <taxon>Clunio</taxon>
    </lineage>
</organism>
<keyword evidence="1" id="KW-0812">Transmembrane</keyword>
<reference evidence="2 3" key="1">
    <citation type="submission" date="2015-04" db="EMBL/GenBank/DDBJ databases">
        <authorList>
            <person name="Syromyatnikov M.Y."/>
            <person name="Popov V.N."/>
        </authorList>
    </citation>
    <scope>NUCLEOTIDE SEQUENCE [LARGE SCALE GENOMIC DNA]</scope>
</reference>
<keyword evidence="3" id="KW-1185">Reference proteome</keyword>
<keyword evidence="1" id="KW-0472">Membrane</keyword>
<proteinExistence type="predicted"/>
<dbReference type="Proteomes" id="UP000183832">
    <property type="component" value="Unassembled WGS sequence"/>
</dbReference>
<gene>
    <name evidence="2" type="ORF">CLUMA_CG016926</name>
</gene>
<sequence length="63" mass="7248">MASGGAKYQNYSRFPSHRPFQKCDINYPIRGLLNLFVIYLISFIRLSILPIDVYTSEISLGYS</sequence>